<dbReference type="EMBL" id="KZ772679">
    <property type="protein sequence ID" value="PTQ47773.1"/>
    <property type="molecule type" value="Genomic_DNA"/>
</dbReference>
<dbReference type="AlphaFoldDB" id="A0A2R6XNT8"/>
<dbReference type="Proteomes" id="UP000244005">
    <property type="component" value="Unassembled WGS sequence"/>
</dbReference>
<organism evidence="1 2">
    <name type="scientific">Marchantia polymorpha</name>
    <name type="common">Common liverwort</name>
    <name type="synonym">Marchantia aquatica</name>
    <dbReference type="NCBI Taxonomy" id="3197"/>
    <lineage>
        <taxon>Eukaryota</taxon>
        <taxon>Viridiplantae</taxon>
        <taxon>Streptophyta</taxon>
        <taxon>Embryophyta</taxon>
        <taxon>Marchantiophyta</taxon>
        <taxon>Marchantiopsida</taxon>
        <taxon>Marchantiidae</taxon>
        <taxon>Marchantiales</taxon>
        <taxon>Marchantiaceae</taxon>
        <taxon>Marchantia</taxon>
    </lineage>
</organism>
<evidence type="ECO:0000313" key="1">
    <source>
        <dbReference type="EMBL" id="PTQ47773.1"/>
    </source>
</evidence>
<proteinExistence type="predicted"/>
<keyword evidence="2" id="KW-1185">Reference proteome</keyword>
<accession>A0A2R6XNT8</accession>
<protein>
    <submittedName>
        <fullName evidence="1">Uncharacterized protein</fullName>
    </submittedName>
</protein>
<gene>
    <name evidence="1" type="ORF">MARPO_0007s0169</name>
</gene>
<name>A0A2R6XNT8_MARPO</name>
<dbReference type="Gramene" id="Mp3g01770.1">
    <property type="protein sequence ID" value="Mp3g01770.1.cds"/>
    <property type="gene ID" value="Mp3g01770"/>
</dbReference>
<evidence type="ECO:0000313" key="2">
    <source>
        <dbReference type="Proteomes" id="UP000244005"/>
    </source>
</evidence>
<sequence length="206" mass="23791">MKLDGIDVSHRTDLANLSGAKFHRTGRRWRTTEYILGHGKSVSTKKIPNLNHICPFNNIDFTAHSEEADQVKRREFARGCVVQNRRNWDYKMQSDAALDMVGESVVSVDEKRNLIPESQCIVRAVRQEKSARAWFSMERCRNSSFRNRQRSEIHLHRQMPEIFKRFTGDPDLIISDCWVNSGMTSQDGCLLHKQEETIKQGTSIAI</sequence>
<reference evidence="2" key="1">
    <citation type="journal article" date="2017" name="Cell">
        <title>Insights into land plant evolution garnered from the Marchantia polymorpha genome.</title>
        <authorList>
            <person name="Bowman J.L."/>
            <person name="Kohchi T."/>
            <person name="Yamato K.T."/>
            <person name="Jenkins J."/>
            <person name="Shu S."/>
            <person name="Ishizaki K."/>
            <person name="Yamaoka S."/>
            <person name="Nishihama R."/>
            <person name="Nakamura Y."/>
            <person name="Berger F."/>
            <person name="Adam C."/>
            <person name="Aki S.S."/>
            <person name="Althoff F."/>
            <person name="Araki T."/>
            <person name="Arteaga-Vazquez M.A."/>
            <person name="Balasubrmanian S."/>
            <person name="Barry K."/>
            <person name="Bauer D."/>
            <person name="Boehm C.R."/>
            <person name="Briginshaw L."/>
            <person name="Caballero-Perez J."/>
            <person name="Catarino B."/>
            <person name="Chen F."/>
            <person name="Chiyoda S."/>
            <person name="Chovatia M."/>
            <person name="Davies K.M."/>
            <person name="Delmans M."/>
            <person name="Demura T."/>
            <person name="Dierschke T."/>
            <person name="Dolan L."/>
            <person name="Dorantes-Acosta A.E."/>
            <person name="Eklund D.M."/>
            <person name="Florent S.N."/>
            <person name="Flores-Sandoval E."/>
            <person name="Fujiyama A."/>
            <person name="Fukuzawa H."/>
            <person name="Galik B."/>
            <person name="Grimanelli D."/>
            <person name="Grimwood J."/>
            <person name="Grossniklaus U."/>
            <person name="Hamada T."/>
            <person name="Haseloff J."/>
            <person name="Hetherington A.J."/>
            <person name="Higo A."/>
            <person name="Hirakawa Y."/>
            <person name="Hundley H.N."/>
            <person name="Ikeda Y."/>
            <person name="Inoue K."/>
            <person name="Inoue S.I."/>
            <person name="Ishida S."/>
            <person name="Jia Q."/>
            <person name="Kakita M."/>
            <person name="Kanazawa T."/>
            <person name="Kawai Y."/>
            <person name="Kawashima T."/>
            <person name="Kennedy M."/>
            <person name="Kinose K."/>
            <person name="Kinoshita T."/>
            <person name="Kohara Y."/>
            <person name="Koide E."/>
            <person name="Komatsu K."/>
            <person name="Kopischke S."/>
            <person name="Kubo M."/>
            <person name="Kyozuka J."/>
            <person name="Lagercrantz U."/>
            <person name="Lin S.S."/>
            <person name="Lindquist E."/>
            <person name="Lipzen A.M."/>
            <person name="Lu C.W."/>
            <person name="De Luna E."/>
            <person name="Martienssen R.A."/>
            <person name="Minamino N."/>
            <person name="Mizutani M."/>
            <person name="Mizutani M."/>
            <person name="Mochizuki N."/>
            <person name="Monte I."/>
            <person name="Mosher R."/>
            <person name="Nagasaki H."/>
            <person name="Nakagami H."/>
            <person name="Naramoto S."/>
            <person name="Nishitani K."/>
            <person name="Ohtani M."/>
            <person name="Okamoto T."/>
            <person name="Okumura M."/>
            <person name="Phillips J."/>
            <person name="Pollak B."/>
            <person name="Reinders A."/>
            <person name="Rovekamp M."/>
            <person name="Sano R."/>
            <person name="Sawa S."/>
            <person name="Schmid M.W."/>
            <person name="Shirakawa M."/>
            <person name="Solano R."/>
            <person name="Spunde A."/>
            <person name="Suetsugu N."/>
            <person name="Sugano S."/>
            <person name="Sugiyama A."/>
            <person name="Sun R."/>
            <person name="Suzuki Y."/>
            <person name="Takenaka M."/>
            <person name="Takezawa D."/>
            <person name="Tomogane H."/>
            <person name="Tsuzuki M."/>
            <person name="Ueda T."/>
            <person name="Umeda M."/>
            <person name="Ward J.M."/>
            <person name="Watanabe Y."/>
            <person name="Yazaki K."/>
            <person name="Yokoyama R."/>
            <person name="Yoshitake Y."/>
            <person name="Yotsui I."/>
            <person name="Zachgo S."/>
            <person name="Schmutz J."/>
        </authorList>
    </citation>
    <scope>NUCLEOTIDE SEQUENCE [LARGE SCALE GENOMIC DNA]</scope>
    <source>
        <strain evidence="2">Tak-1</strain>
    </source>
</reference>